<reference evidence="2 3" key="1">
    <citation type="submission" date="2020-02" db="EMBL/GenBank/DDBJ databases">
        <title>Streptomyces malaysiensis DSM14702 (JHCC583434, PFL_A843) Genome sequencing and assembly.</title>
        <authorList>
            <person name="Samborskyy M."/>
        </authorList>
    </citation>
    <scope>NUCLEOTIDE SEQUENCE [LARGE SCALE GENOMIC DNA]</scope>
    <source>
        <strain evidence="2 3">DSM 14702</strain>
    </source>
</reference>
<protein>
    <submittedName>
        <fullName evidence="2">Pyridoxamine 5'-phosphate oxidase family protein</fullName>
    </submittedName>
</protein>
<evidence type="ECO:0000313" key="2">
    <source>
        <dbReference type="EMBL" id="NIY69349.1"/>
    </source>
</evidence>
<evidence type="ECO:0000259" key="1">
    <source>
        <dbReference type="Pfam" id="PF01243"/>
    </source>
</evidence>
<dbReference type="EMBL" id="JAALLH010000001">
    <property type="protein sequence ID" value="NIY69349.1"/>
    <property type="molecule type" value="Genomic_DNA"/>
</dbReference>
<organism evidence="2 3">
    <name type="scientific">Streptomyces malaysiensis</name>
    <dbReference type="NCBI Taxonomy" id="92644"/>
    <lineage>
        <taxon>Bacteria</taxon>
        <taxon>Bacillati</taxon>
        <taxon>Actinomycetota</taxon>
        <taxon>Actinomycetes</taxon>
        <taxon>Kitasatosporales</taxon>
        <taxon>Streptomycetaceae</taxon>
        <taxon>Streptomyces</taxon>
        <taxon>Streptomyces violaceusniger group</taxon>
    </lineage>
</organism>
<dbReference type="SUPFAM" id="SSF50475">
    <property type="entry name" value="FMN-binding split barrel"/>
    <property type="match status" value="1"/>
</dbReference>
<comment type="caution">
    <text evidence="2">The sequence shown here is derived from an EMBL/GenBank/DDBJ whole genome shotgun (WGS) entry which is preliminary data.</text>
</comment>
<dbReference type="Proteomes" id="UP000536624">
    <property type="component" value="Unassembled WGS sequence"/>
</dbReference>
<evidence type="ECO:0000313" key="3">
    <source>
        <dbReference type="Proteomes" id="UP000536624"/>
    </source>
</evidence>
<dbReference type="InterPro" id="IPR012349">
    <property type="entry name" value="Split_barrel_FMN-bd"/>
</dbReference>
<feature type="domain" description="Pyridoxamine 5'-phosphate oxidase N-terminal" evidence="1">
    <location>
        <begin position="10"/>
        <end position="99"/>
    </location>
</feature>
<name>A0A7X5X9X0_STRMQ</name>
<proteinExistence type="predicted"/>
<dbReference type="RefSeq" id="WP_167503977.1">
    <property type="nucleotide sequence ID" value="NZ_JAALLH010000001.1"/>
</dbReference>
<dbReference type="Pfam" id="PF01243">
    <property type="entry name" value="PNPOx_N"/>
    <property type="match status" value="1"/>
</dbReference>
<dbReference type="AlphaFoldDB" id="A0A7X5X9X0"/>
<sequence>MTGDPSPAQRAAALITGSRFLVLATADAAGPWAATVNHVAGQTGSLLFCSSPRSRHSQHIASRPMIAATAYMVGPGQNPLDGVQLCGRCTPASEDELTRLHREFFVRAYPDTAARDQTHIALRDFGPAAAYQLYTIEITQCWVRDLQARQRERAERRLPVPVPDLVAALRAHSAATEGSKADEQ</sequence>
<accession>A0A7X5X9X0</accession>
<dbReference type="Gene3D" id="2.30.110.10">
    <property type="entry name" value="Electron Transport, Fmn-binding Protein, Chain A"/>
    <property type="match status" value="1"/>
</dbReference>
<gene>
    <name evidence="2" type="ORF">SMALB_7469</name>
</gene>
<dbReference type="InterPro" id="IPR011576">
    <property type="entry name" value="Pyridox_Oxase_N"/>
</dbReference>